<protein>
    <recommendedName>
        <fullName evidence="3">Methyltransferase type 11 domain-containing protein</fullName>
    </recommendedName>
</protein>
<name>A0A1G2F9L8_9BACT</name>
<dbReference type="Proteomes" id="UP000177725">
    <property type="component" value="Unassembled WGS sequence"/>
</dbReference>
<dbReference type="CDD" id="cd02440">
    <property type="entry name" value="AdoMet_MTases"/>
    <property type="match status" value="1"/>
</dbReference>
<comment type="caution">
    <text evidence="1">The sequence shown here is derived from an EMBL/GenBank/DDBJ whole genome shotgun (WGS) entry which is preliminary data.</text>
</comment>
<evidence type="ECO:0008006" key="3">
    <source>
        <dbReference type="Google" id="ProtNLM"/>
    </source>
</evidence>
<dbReference type="EMBL" id="MHMV01000011">
    <property type="protein sequence ID" value="OGZ34759.1"/>
    <property type="molecule type" value="Genomic_DNA"/>
</dbReference>
<proteinExistence type="predicted"/>
<reference evidence="1 2" key="1">
    <citation type="journal article" date="2016" name="Nat. Commun.">
        <title>Thousands of microbial genomes shed light on interconnected biogeochemical processes in an aquifer system.</title>
        <authorList>
            <person name="Anantharaman K."/>
            <person name="Brown C.T."/>
            <person name="Hug L.A."/>
            <person name="Sharon I."/>
            <person name="Castelle C.J."/>
            <person name="Probst A.J."/>
            <person name="Thomas B.C."/>
            <person name="Singh A."/>
            <person name="Wilkins M.J."/>
            <person name="Karaoz U."/>
            <person name="Brodie E.L."/>
            <person name="Williams K.H."/>
            <person name="Hubbard S.S."/>
            <person name="Banfield J.F."/>
        </authorList>
    </citation>
    <scope>NUCLEOTIDE SEQUENCE [LARGE SCALE GENOMIC DNA]</scope>
</reference>
<gene>
    <name evidence="1" type="ORF">A2174_02330</name>
</gene>
<dbReference type="Gene3D" id="3.40.50.150">
    <property type="entry name" value="Vaccinia Virus protein VP39"/>
    <property type="match status" value="1"/>
</dbReference>
<dbReference type="InterPro" id="IPR029063">
    <property type="entry name" value="SAM-dependent_MTases_sf"/>
</dbReference>
<dbReference type="Pfam" id="PF13489">
    <property type="entry name" value="Methyltransf_23"/>
    <property type="match status" value="1"/>
</dbReference>
<organism evidence="1 2">
    <name type="scientific">Candidatus Portnoybacteria bacterium RBG_13_41_18</name>
    <dbReference type="NCBI Taxonomy" id="1801991"/>
    <lineage>
        <taxon>Bacteria</taxon>
        <taxon>Candidatus Portnoyibacteriota</taxon>
    </lineage>
</organism>
<sequence length="209" mass="24030">MSDEKNVQAQELWDLCRKEYESSNPIKRLLFKKYFGRLGNFFKLLKKNDKVLEIGCGAGESSMRIKKFLPPGVHFEASDVEVSYILMIREKGMPFTVSQESVYHLQRKDGDFDCVIMLSVLEHLDNPDAALGELFRVSRKYVILSVPNEPLWSFLNLARFHFLKDWGNTPGHINHWSKVSIAGLVNKFGSVVTVKRSLPWLIILAEVKK</sequence>
<evidence type="ECO:0000313" key="1">
    <source>
        <dbReference type="EMBL" id="OGZ34759.1"/>
    </source>
</evidence>
<accession>A0A1G2F9L8</accession>
<evidence type="ECO:0000313" key="2">
    <source>
        <dbReference type="Proteomes" id="UP000177725"/>
    </source>
</evidence>
<dbReference type="SUPFAM" id="SSF53335">
    <property type="entry name" value="S-adenosyl-L-methionine-dependent methyltransferases"/>
    <property type="match status" value="1"/>
</dbReference>
<dbReference type="AlphaFoldDB" id="A0A1G2F9L8"/>